<feature type="cross-link" description="Glycyl lysine isopeptide (Lys-Gly) (interchain with G-Cter in SUMO2)" evidence="8">
    <location>
        <position position="160"/>
    </location>
</feature>
<dbReference type="InterPro" id="IPR000719">
    <property type="entry name" value="Prot_kinase_dom"/>
</dbReference>
<dbReference type="SMART" id="SM00220">
    <property type="entry name" value="S_TKc"/>
    <property type="match status" value="1"/>
</dbReference>
<keyword evidence="5 7" id="KW-0067">ATP-binding</keyword>
<feature type="binding site" evidence="7">
    <location>
        <position position="177"/>
    </location>
    <ligand>
        <name>ATP</name>
        <dbReference type="ChEBI" id="CHEBI:30616"/>
    </ligand>
</feature>
<comment type="caution">
    <text evidence="10">The sequence shown here is derived from an EMBL/GenBank/DDBJ whole genome shotgun (WGS) entry which is preliminary data.</text>
</comment>
<dbReference type="InterPro" id="IPR008271">
    <property type="entry name" value="Ser/Thr_kinase_AS"/>
</dbReference>
<feature type="domain" description="Protein kinase" evidence="9">
    <location>
        <begin position="27"/>
        <end position="209"/>
    </location>
</feature>
<evidence type="ECO:0000256" key="8">
    <source>
        <dbReference type="PIRSR" id="PIRSR630616-3"/>
    </source>
</evidence>
<dbReference type="PROSITE" id="PS00108">
    <property type="entry name" value="PROTEIN_KINASE_ST"/>
    <property type="match status" value="1"/>
</dbReference>
<evidence type="ECO:0000256" key="6">
    <source>
        <dbReference type="PIRSR" id="PIRSR630616-1"/>
    </source>
</evidence>
<evidence type="ECO:0000256" key="4">
    <source>
        <dbReference type="ARBA" id="ARBA00022777"/>
    </source>
</evidence>
<feature type="active site" description="Proton acceptor" evidence="6">
    <location>
        <position position="158"/>
    </location>
</feature>
<evidence type="ECO:0000256" key="1">
    <source>
        <dbReference type="ARBA" id="ARBA00022527"/>
    </source>
</evidence>
<dbReference type="GO" id="GO:0004674">
    <property type="term" value="F:protein serine/threonine kinase activity"/>
    <property type="evidence" value="ECO:0007669"/>
    <property type="project" value="UniProtKB-KW"/>
</dbReference>
<dbReference type="AlphaFoldDB" id="A0AAD5UVK2"/>
<keyword evidence="1" id="KW-0723">Serine/threonine-protein kinase</keyword>
<evidence type="ECO:0000256" key="3">
    <source>
        <dbReference type="ARBA" id="ARBA00022741"/>
    </source>
</evidence>
<organism evidence="10 11">
    <name type="scientific">Meripilus lineatus</name>
    <dbReference type="NCBI Taxonomy" id="2056292"/>
    <lineage>
        <taxon>Eukaryota</taxon>
        <taxon>Fungi</taxon>
        <taxon>Dikarya</taxon>
        <taxon>Basidiomycota</taxon>
        <taxon>Agaricomycotina</taxon>
        <taxon>Agaricomycetes</taxon>
        <taxon>Polyporales</taxon>
        <taxon>Meripilaceae</taxon>
        <taxon>Meripilus</taxon>
    </lineage>
</organism>
<evidence type="ECO:0000313" key="11">
    <source>
        <dbReference type="Proteomes" id="UP001212997"/>
    </source>
</evidence>
<dbReference type="GO" id="GO:0005524">
    <property type="term" value="F:ATP binding"/>
    <property type="evidence" value="ECO:0007669"/>
    <property type="project" value="UniProtKB-KW"/>
</dbReference>
<dbReference type="Proteomes" id="UP001212997">
    <property type="component" value="Unassembled WGS sequence"/>
</dbReference>
<dbReference type="SUPFAM" id="SSF56112">
    <property type="entry name" value="Protein kinase-like (PK-like)"/>
    <property type="match status" value="1"/>
</dbReference>
<keyword evidence="3 7" id="KW-0547">Nucleotide-binding</keyword>
<evidence type="ECO:0000256" key="2">
    <source>
        <dbReference type="ARBA" id="ARBA00022679"/>
    </source>
</evidence>
<dbReference type="PANTHER" id="PTHR24350">
    <property type="entry name" value="SERINE/THREONINE-PROTEIN KINASE IAL-RELATED"/>
    <property type="match status" value="1"/>
</dbReference>
<sequence length="209" mass="23464">MPQAGLRAKPSDALPNFTGRILDNGRYHLIRFIASGAYGAVYRAVDLHAASSNEPNPHRAIKILRKTKLSKNRSLSIKREVKHHAQMSSHPNIVTLRRAFEDCEHVFLVLDYCEGGTLFNQICKEGVYWKNDELIKKVFLGIVDAVLACHVNHVFHRDLKPENILVNEDGSIPYLADFGLATDERFCTTFGAGSSHFMSPGESNFTLRL</sequence>
<dbReference type="Gene3D" id="1.10.510.10">
    <property type="entry name" value="Transferase(Phosphotransferase) domain 1"/>
    <property type="match status" value="1"/>
</dbReference>
<proteinExistence type="predicted"/>
<dbReference type="InterPro" id="IPR011009">
    <property type="entry name" value="Kinase-like_dom_sf"/>
</dbReference>
<dbReference type="PROSITE" id="PS50011">
    <property type="entry name" value="PROTEIN_KINASE_DOM"/>
    <property type="match status" value="1"/>
</dbReference>
<dbReference type="Pfam" id="PF00069">
    <property type="entry name" value="Pkinase"/>
    <property type="match status" value="1"/>
</dbReference>
<evidence type="ECO:0000256" key="7">
    <source>
        <dbReference type="PIRSR" id="PIRSR630616-2"/>
    </source>
</evidence>
<gene>
    <name evidence="10" type="ORF">NLI96_g9455</name>
</gene>
<keyword evidence="2" id="KW-0808">Transferase</keyword>
<evidence type="ECO:0000256" key="5">
    <source>
        <dbReference type="ARBA" id="ARBA00022840"/>
    </source>
</evidence>
<evidence type="ECO:0000259" key="9">
    <source>
        <dbReference type="PROSITE" id="PS50011"/>
    </source>
</evidence>
<reference evidence="10" key="1">
    <citation type="submission" date="2022-07" db="EMBL/GenBank/DDBJ databases">
        <title>Genome Sequence of Physisporinus lineatus.</title>
        <authorList>
            <person name="Buettner E."/>
        </authorList>
    </citation>
    <scope>NUCLEOTIDE SEQUENCE</scope>
    <source>
        <strain evidence="10">VT162</strain>
    </source>
</reference>
<accession>A0AAD5UVK2</accession>
<dbReference type="InterPro" id="IPR030616">
    <property type="entry name" value="Aur-like"/>
</dbReference>
<feature type="binding site" evidence="7">
    <location>
        <position position="62"/>
    </location>
    <ligand>
        <name>ATP</name>
        <dbReference type="ChEBI" id="CHEBI:30616"/>
    </ligand>
</feature>
<dbReference type="EMBL" id="JANAWD010000478">
    <property type="protein sequence ID" value="KAJ3478871.1"/>
    <property type="molecule type" value="Genomic_DNA"/>
</dbReference>
<protein>
    <recommendedName>
        <fullName evidence="9">Protein kinase domain-containing protein</fullName>
    </recommendedName>
</protein>
<keyword evidence="11" id="KW-1185">Reference proteome</keyword>
<keyword evidence="4" id="KW-0418">Kinase</keyword>
<evidence type="ECO:0000313" key="10">
    <source>
        <dbReference type="EMBL" id="KAJ3478871.1"/>
    </source>
</evidence>
<name>A0AAD5UVK2_9APHY</name>
<feature type="binding site" evidence="7">
    <location>
        <begin position="162"/>
        <end position="163"/>
    </location>
    <ligand>
        <name>ATP</name>
        <dbReference type="ChEBI" id="CHEBI:30616"/>
    </ligand>
</feature>